<comment type="subcellular location">
    <subcellularLocation>
        <location evidence="1">Cell membrane</location>
        <topology evidence="1">Multi-pass membrane protein</topology>
    </subcellularLocation>
</comment>
<dbReference type="InterPro" id="IPR050083">
    <property type="entry name" value="HtpX_protease"/>
</dbReference>
<evidence type="ECO:0000256" key="10">
    <source>
        <dbReference type="ARBA" id="ARBA00023136"/>
    </source>
</evidence>
<evidence type="ECO:0000256" key="12">
    <source>
        <dbReference type="SAM" id="Phobius"/>
    </source>
</evidence>
<name>A0A4Y8LUY7_9BACL</name>
<gene>
    <name evidence="14" type="ORF">E2980_18680</name>
</gene>
<feature type="transmembrane region" description="Helical" evidence="12">
    <location>
        <begin position="6"/>
        <end position="31"/>
    </location>
</feature>
<dbReference type="InterPro" id="IPR001915">
    <property type="entry name" value="Peptidase_M48"/>
</dbReference>
<evidence type="ECO:0000313" key="15">
    <source>
        <dbReference type="Proteomes" id="UP000297900"/>
    </source>
</evidence>
<evidence type="ECO:0000256" key="4">
    <source>
        <dbReference type="ARBA" id="ARBA00022692"/>
    </source>
</evidence>
<feature type="domain" description="Peptidase M48" evidence="13">
    <location>
        <begin position="138"/>
        <end position="226"/>
    </location>
</feature>
<reference evidence="14 15" key="1">
    <citation type="submission" date="2019-03" db="EMBL/GenBank/DDBJ databases">
        <title>Cohnella endophytica sp. nov., a novel endophytic bacterium isolated from bark of Sonneratia apetala.</title>
        <authorList>
            <person name="Tuo L."/>
        </authorList>
    </citation>
    <scope>NUCLEOTIDE SEQUENCE [LARGE SCALE GENOMIC DNA]</scope>
    <source>
        <strain evidence="14 15">CCTCC AB 208254</strain>
    </source>
</reference>
<dbReference type="GO" id="GO:0046872">
    <property type="term" value="F:metal ion binding"/>
    <property type="evidence" value="ECO:0007669"/>
    <property type="project" value="UniProtKB-KW"/>
</dbReference>
<proteinExistence type="inferred from homology"/>
<evidence type="ECO:0000256" key="2">
    <source>
        <dbReference type="ARBA" id="ARBA00022475"/>
    </source>
</evidence>
<dbReference type="PANTHER" id="PTHR43221">
    <property type="entry name" value="PROTEASE HTPX"/>
    <property type="match status" value="1"/>
</dbReference>
<dbReference type="GO" id="GO:0006508">
    <property type="term" value="P:proteolysis"/>
    <property type="evidence" value="ECO:0007669"/>
    <property type="project" value="UniProtKB-KW"/>
</dbReference>
<evidence type="ECO:0000259" key="13">
    <source>
        <dbReference type="Pfam" id="PF01435"/>
    </source>
</evidence>
<protein>
    <submittedName>
        <fullName evidence="14">M48 family peptidase</fullName>
    </submittedName>
</protein>
<dbReference type="GO" id="GO:0005886">
    <property type="term" value="C:plasma membrane"/>
    <property type="evidence" value="ECO:0007669"/>
    <property type="project" value="UniProtKB-SubCell"/>
</dbReference>
<sequence length="249" mass="28210">MIISIFIYISLIVSIVGIVYIVLGLVIGFFLHGLRIGHIRNNGVKLTEKQFSNVFDILNRLSKEMGLKKVPAVYVIQSDGILNAFATRFFGRNMVVIYSNLFEIIKTGHEDELAFVLAHELAHIRRNHVGKQMLIFPAMWVPFLGSAYSRACEYTCDRMAAAYTGKGHKAIQGLMMLAIGPALLKDVDVDEYLLERSKENGFFLWLSHVTSTHPPLPLRIGEIQEMSRFPQLYGYETNLFEVNNAPQLM</sequence>
<evidence type="ECO:0000256" key="5">
    <source>
        <dbReference type="ARBA" id="ARBA00022723"/>
    </source>
</evidence>
<dbReference type="AlphaFoldDB" id="A0A4Y8LUY7"/>
<dbReference type="Gene3D" id="3.30.2010.10">
    <property type="entry name" value="Metalloproteases ('zincins'), catalytic domain"/>
    <property type="match status" value="1"/>
</dbReference>
<keyword evidence="7 11" id="KW-0862">Zinc</keyword>
<keyword evidence="2" id="KW-1003">Cell membrane</keyword>
<dbReference type="Proteomes" id="UP000297900">
    <property type="component" value="Unassembled WGS sequence"/>
</dbReference>
<keyword evidence="9 11" id="KW-0482">Metalloprotease</keyword>
<evidence type="ECO:0000256" key="1">
    <source>
        <dbReference type="ARBA" id="ARBA00004651"/>
    </source>
</evidence>
<evidence type="ECO:0000256" key="9">
    <source>
        <dbReference type="ARBA" id="ARBA00023049"/>
    </source>
</evidence>
<organism evidence="14 15">
    <name type="scientific">Cohnella luojiensis</name>
    <dbReference type="NCBI Taxonomy" id="652876"/>
    <lineage>
        <taxon>Bacteria</taxon>
        <taxon>Bacillati</taxon>
        <taxon>Bacillota</taxon>
        <taxon>Bacilli</taxon>
        <taxon>Bacillales</taxon>
        <taxon>Paenibacillaceae</taxon>
        <taxon>Cohnella</taxon>
    </lineage>
</organism>
<keyword evidence="3 11" id="KW-0645">Protease</keyword>
<dbReference type="GO" id="GO:0004222">
    <property type="term" value="F:metalloendopeptidase activity"/>
    <property type="evidence" value="ECO:0007669"/>
    <property type="project" value="InterPro"/>
</dbReference>
<evidence type="ECO:0000256" key="6">
    <source>
        <dbReference type="ARBA" id="ARBA00022801"/>
    </source>
</evidence>
<keyword evidence="6 11" id="KW-0378">Hydrolase</keyword>
<keyword evidence="8 12" id="KW-1133">Transmembrane helix</keyword>
<accession>A0A4Y8LUY7</accession>
<dbReference type="CDD" id="cd07325">
    <property type="entry name" value="M48_Ste24p_like"/>
    <property type="match status" value="1"/>
</dbReference>
<evidence type="ECO:0000256" key="7">
    <source>
        <dbReference type="ARBA" id="ARBA00022833"/>
    </source>
</evidence>
<keyword evidence="4 12" id="KW-0812">Transmembrane</keyword>
<dbReference type="OrthoDB" id="9810445at2"/>
<evidence type="ECO:0000256" key="8">
    <source>
        <dbReference type="ARBA" id="ARBA00022989"/>
    </source>
</evidence>
<keyword evidence="5" id="KW-0479">Metal-binding</keyword>
<dbReference type="EMBL" id="SOMN01000033">
    <property type="protein sequence ID" value="TFE23579.1"/>
    <property type="molecule type" value="Genomic_DNA"/>
</dbReference>
<keyword evidence="10 12" id="KW-0472">Membrane</keyword>
<evidence type="ECO:0000256" key="3">
    <source>
        <dbReference type="ARBA" id="ARBA00022670"/>
    </source>
</evidence>
<keyword evidence="15" id="KW-1185">Reference proteome</keyword>
<comment type="cofactor">
    <cofactor evidence="11">
        <name>Zn(2+)</name>
        <dbReference type="ChEBI" id="CHEBI:29105"/>
    </cofactor>
    <text evidence="11">Binds 1 zinc ion per subunit.</text>
</comment>
<feature type="domain" description="Peptidase M48" evidence="13">
    <location>
        <begin position="49"/>
        <end position="135"/>
    </location>
</feature>
<evidence type="ECO:0000313" key="14">
    <source>
        <dbReference type="EMBL" id="TFE23579.1"/>
    </source>
</evidence>
<dbReference type="Pfam" id="PF01435">
    <property type="entry name" value="Peptidase_M48"/>
    <property type="match status" value="2"/>
</dbReference>
<dbReference type="PANTHER" id="PTHR43221:SF1">
    <property type="entry name" value="PROTEASE HTPX"/>
    <property type="match status" value="1"/>
</dbReference>
<comment type="similarity">
    <text evidence="11">Belongs to the peptidase M48 family.</text>
</comment>
<comment type="caution">
    <text evidence="14">The sequence shown here is derived from an EMBL/GenBank/DDBJ whole genome shotgun (WGS) entry which is preliminary data.</text>
</comment>
<evidence type="ECO:0000256" key="11">
    <source>
        <dbReference type="RuleBase" id="RU003983"/>
    </source>
</evidence>